<sequence>MTLKKGLLQPQLEQFLRDQFDIETIDWRVSSHYQWPSNFTLTADSTEALLEQLLVPYTFVVTMYSNHAAIVSYRYEATGAL</sequence>
<gene>
    <name evidence="1" type="ORF">CWI76_04880</name>
</gene>
<dbReference type="Proteomes" id="UP000288127">
    <property type="component" value="Unassembled WGS sequence"/>
</dbReference>
<accession>A0A432YKV3</accession>
<dbReference type="EMBL" id="PIPZ01000001">
    <property type="protein sequence ID" value="RUO61582.1"/>
    <property type="molecule type" value="Genomic_DNA"/>
</dbReference>
<evidence type="ECO:0000313" key="1">
    <source>
        <dbReference type="EMBL" id="RUO61582.1"/>
    </source>
</evidence>
<dbReference type="AlphaFoldDB" id="A0A432YKV3"/>
<reference evidence="2" key="1">
    <citation type="journal article" date="2018" name="Front. Microbiol.">
        <title>Genome-Based Analysis Reveals the Taxonomy and Diversity of the Family Idiomarinaceae.</title>
        <authorList>
            <person name="Liu Y."/>
            <person name="Lai Q."/>
            <person name="Shao Z."/>
        </authorList>
    </citation>
    <scope>NUCLEOTIDE SEQUENCE [LARGE SCALE GENOMIC DNA]</scope>
    <source>
        <strain evidence="2">PIM1</strain>
    </source>
</reference>
<organism evidence="1 2">
    <name type="scientific">Pseudidiomarina marina</name>
    <dbReference type="NCBI Taxonomy" id="502366"/>
    <lineage>
        <taxon>Bacteria</taxon>
        <taxon>Pseudomonadati</taxon>
        <taxon>Pseudomonadota</taxon>
        <taxon>Gammaproteobacteria</taxon>
        <taxon>Alteromonadales</taxon>
        <taxon>Idiomarinaceae</taxon>
        <taxon>Pseudidiomarina</taxon>
    </lineage>
</organism>
<keyword evidence="2" id="KW-1185">Reference proteome</keyword>
<name>A0A432YKV3_9GAMM</name>
<comment type="caution">
    <text evidence="1">The sequence shown here is derived from an EMBL/GenBank/DDBJ whole genome shotgun (WGS) entry which is preliminary data.</text>
</comment>
<evidence type="ECO:0000313" key="2">
    <source>
        <dbReference type="Proteomes" id="UP000288127"/>
    </source>
</evidence>
<protein>
    <submittedName>
        <fullName evidence="1">Uncharacterized protein</fullName>
    </submittedName>
</protein>
<proteinExistence type="predicted"/>